<reference evidence="1" key="2">
    <citation type="submission" date="2008-12" db="EMBL/GenBank/DDBJ databases">
        <title>Improved gene annotation of the rice (Oryza sativa) genomes.</title>
        <authorList>
            <person name="Wang J."/>
            <person name="Li R."/>
            <person name="Fan W."/>
            <person name="Huang Q."/>
            <person name="Zhang J."/>
            <person name="Zhou Y."/>
            <person name="Hu Y."/>
            <person name="Zi S."/>
            <person name="Li J."/>
            <person name="Ni P."/>
            <person name="Zheng H."/>
            <person name="Zhang Y."/>
            <person name="Zhao M."/>
            <person name="Hao Q."/>
            <person name="McDermott J."/>
            <person name="Samudrala R."/>
            <person name="Kristiansen K."/>
            <person name="Wong G.K.-S."/>
        </authorList>
    </citation>
    <scope>NUCLEOTIDE SEQUENCE</scope>
</reference>
<sequence>MPQKAVAAIRTEPQHPAANGYNYFSLLAVTNHRSYVGFLNQTAIADQVVWRFCKARRRRARQAVCCGCGVDVTLSRAATIICGSHRVTTMAVTGSARLGEESYIEFRERDAIEVANTAVIWD</sequence>
<reference evidence="1" key="1">
    <citation type="journal article" date="2005" name="PLoS Biol.">
        <title>The genomes of Oryza sativa: a history of duplications.</title>
        <authorList>
            <person name="Yu J."/>
            <person name="Wang J."/>
            <person name="Lin W."/>
            <person name="Li S."/>
            <person name="Li H."/>
            <person name="Zhou J."/>
            <person name="Ni P."/>
            <person name="Dong W."/>
            <person name="Hu S."/>
            <person name="Zeng C."/>
            <person name="Zhang J."/>
            <person name="Zhang Y."/>
            <person name="Li R."/>
            <person name="Xu Z."/>
            <person name="Li S."/>
            <person name="Li X."/>
            <person name="Zheng H."/>
            <person name="Cong L."/>
            <person name="Lin L."/>
            <person name="Yin J."/>
            <person name="Geng J."/>
            <person name="Li G."/>
            <person name="Shi J."/>
            <person name="Liu J."/>
            <person name="Lv H."/>
            <person name="Li J."/>
            <person name="Wang J."/>
            <person name="Deng Y."/>
            <person name="Ran L."/>
            <person name="Shi X."/>
            <person name="Wang X."/>
            <person name="Wu Q."/>
            <person name="Li C."/>
            <person name="Ren X."/>
            <person name="Wang J."/>
            <person name="Wang X."/>
            <person name="Li D."/>
            <person name="Liu D."/>
            <person name="Zhang X."/>
            <person name="Ji Z."/>
            <person name="Zhao W."/>
            <person name="Sun Y."/>
            <person name="Zhang Z."/>
            <person name="Bao J."/>
            <person name="Han Y."/>
            <person name="Dong L."/>
            <person name="Ji J."/>
            <person name="Chen P."/>
            <person name="Wu S."/>
            <person name="Liu J."/>
            <person name="Xiao Y."/>
            <person name="Bu D."/>
            <person name="Tan J."/>
            <person name="Yang L."/>
            <person name="Ye C."/>
            <person name="Zhang J."/>
            <person name="Xu J."/>
            <person name="Zhou Y."/>
            <person name="Yu Y."/>
            <person name="Zhang B."/>
            <person name="Zhuang S."/>
            <person name="Wei H."/>
            <person name="Liu B."/>
            <person name="Lei M."/>
            <person name="Yu H."/>
            <person name="Li Y."/>
            <person name="Xu H."/>
            <person name="Wei S."/>
            <person name="He X."/>
            <person name="Fang L."/>
            <person name="Zhang Z."/>
            <person name="Zhang Y."/>
            <person name="Huang X."/>
            <person name="Su Z."/>
            <person name="Tong W."/>
            <person name="Li J."/>
            <person name="Tong Z."/>
            <person name="Li S."/>
            <person name="Ye J."/>
            <person name="Wang L."/>
            <person name="Fang L."/>
            <person name="Lei T."/>
            <person name="Chen C."/>
            <person name="Chen H."/>
            <person name="Xu Z."/>
            <person name="Li H."/>
            <person name="Huang H."/>
            <person name="Zhang F."/>
            <person name="Xu H."/>
            <person name="Li N."/>
            <person name="Zhao C."/>
            <person name="Li S."/>
            <person name="Dong L."/>
            <person name="Huang Y."/>
            <person name="Li L."/>
            <person name="Xi Y."/>
            <person name="Qi Q."/>
            <person name="Li W."/>
            <person name="Zhang B."/>
            <person name="Hu W."/>
            <person name="Zhang Y."/>
            <person name="Tian X."/>
            <person name="Jiao Y."/>
            <person name="Liang X."/>
            <person name="Jin J."/>
            <person name="Gao L."/>
            <person name="Zheng W."/>
            <person name="Hao B."/>
            <person name="Liu S."/>
            <person name="Wang W."/>
            <person name="Yuan L."/>
            <person name="Cao M."/>
            <person name="McDermott J."/>
            <person name="Samudrala R."/>
            <person name="Wang J."/>
            <person name="Wong G.K."/>
            <person name="Yang H."/>
        </authorList>
    </citation>
    <scope>NUCLEOTIDE SEQUENCE [LARGE SCALE GENOMIC DNA]</scope>
</reference>
<dbReference type="Proteomes" id="UP000007752">
    <property type="component" value="Chromosome 3"/>
</dbReference>
<proteinExistence type="predicted"/>
<gene>
    <name evidence="1" type="ORF">OsJ_12745</name>
</gene>
<dbReference type="AlphaFoldDB" id="B9F5X2"/>
<evidence type="ECO:0000313" key="1">
    <source>
        <dbReference type="EMBL" id="EEE60005.1"/>
    </source>
</evidence>
<protein>
    <submittedName>
        <fullName evidence="1">Uncharacterized protein</fullName>
    </submittedName>
</protein>
<dbReference type="EMBL" id="CM000140">
    <property type="protein sequence ID" value="EEE60005.1"/>
    <property type="molecule type" value="Genomic_DNA"/>
</dbReference>
<accession>B9F5X2</accession>
<organism evidence="1">
    <name type="scientific">Oryza sativa subsp. japonica</name>
    <name type="common">Rice</name>
    <dbReference type="NCBI Taxonomy" id="39947"/>
    <lineage>
        <taxon>Eukaryota</taxon>
        <taxon>Viridiplantae</taxon>
        <taxon>Streptophyta</taxon>
        <taxon>Embryophyta</taxon>
        <taxon>Tracheophyta</taxon>
        <taxon>Spermatophyta</taxon>
        <taxon>Magnoliopsida</taxon>
        <taxon>Liliopsida</taxon>
        <taxon>Poales</taxon>
        <taxon>Poaceae</taxon>
        <taxon>BOP clade</taxon>
        <taxon>Oryzoideae</taxon>
        <taxon>Oryzeae</taxon>
        <taxon>Oryzinae</taxon>
        <taxon>Oryza</taxon>
        <taxon>Oryza sativa</taxon>
    </lineage>
</organism>
<name>B9F5X2_ORYSJ</name>